<accession>A0AA40ASP2</accession>
<dbReference type="Proteomes" id="UP001172159">
    <property type="component" value="Unassembled WGS sequence"/>
</dbReference>
<evidence type="ECO:0000313" key="2">
    <source>
        <dbReference type="Proteomes" id="UP001172159"/>
    </source>
</evidence>
<dbReference type="EMBL" id="JAUKTV010000012">
    <property type="protein sequence ID" value="KAK0721291.1"/>
    <property type="molecule type" value="Genomic_DNA"/>
</dbReference>
<sequence length="228" mass="25185">MAISLPHQRPASPPNSKTHQALLTSLTPLSLSLSQTHLSLPLEATLFSLLTTSFTSISKIFSLPTSATLSLDQLLESIFPSETLPIILDTTSTLLSGLPDQDKATLYIQAIAGTVLIFQHLSKHEEITTAILDRELRLFEQSEEKTEVLGKMEESGLLRECYTKQAVVDFLVSIIEDAQQKDEQEAEEVTGSETETVFTNEKVDWDMEGGRPYGNMGLPWGFTIMALN</sequence>
<dbReference type="AlphaFoldDB" id="A0AA40ASP2"/>
<proteinExistence type="predicted"/>
<gene>
    <name evidence="1" type="ORF">B0T21DRAFT_414485</name>
</gene>
<comment type="caution">
    <text evidence="1">The sequence shown here is derived from an EMBL/GenBank/DDBJ whole genome shotgun (WGS) entry which is preliminary data.</text>
</comment>
<organism evidence="1 2">
    <name type="scientific">Apiosordaria backusii</name>
    <dbReference type="NCBI Taxonomy" id="314023"/>
    <lineage>
        <taxon>Eukaryota</taxon>
        <taxon>Fungi</taxon>
        <taxon>Dikarya</taxon>
        <taxon>Ascomycota</taxon>
        <taxon>Pezizomycotina</taxon>
        <taxon>Sordariomycetes</taxon>
        <taxon>Sordariomycetidae</taxon>
        <taxon>Sordariales</taxon>
        <taxon>Lasiosphaeriaceae</taxon>
        <taxon>Apiosordaria</taxon>
    </lineage>
</organism>
<evidence type="ECO:0000313" key="1">
    <source>
        <dbReference type="EMBL" id="KAK0721291.1"/>
    </source>
</evidence>
<keyword evidence="2" id="KW-1185">Reference proteome</keyword>
<name>A0AA40ASP2_9PEZI</name>
<reference evidence="1" key="1">
    <citation type="submission" date="2023-06" db="EMBL/GenBank/DDBJ databases">
        <title>Genome-scale phylogeny and comparative genomics of the fungal order Sordariales.</title>
        <authorList>
            <consortium name="Lawrence Berkeley National Laboratory"/>
            <person name="Hensen N."/>
            <person name="Bonometti L."/>
            <person name="Westerberg I."/>
            <person name="Brannstrom I.O."/>
            <person name="Guillou S."/>
            <person name="Cros-Aarteil S."/>
            <person name="Calhoun S."/>
            <person name="Haridas S."/>
            <person name="Kuo A."/>
            <person name="Mondo S."/>
            <person name="Pangilinan J."/>
            <person name="Riley R."/>
            <person name="Labutti K."/>
            <person name="Andreopoulos B."/>
            <person name="Lipzen A."/>
            <person name="Chen C."/>
            <person name="Yanf M."/>
            <person name="Daum C."/>
            <person name="Ng V."/>
            <person name="Clum A."/>
            <person name="Steindorff A."/>
            <person name="Ohm R."/>
            <person name="Martin F."/>
            <person name="Silar P."/>
            <person name="Natvig D."/>
            <person name="Lalanne C."/>
            <person name="Gautier V."/>
            <person name="Ament-Velasquez S.L."/>
            <person name="Kruys A."/>
            <person name="Hutchinson M.I."/>
            <person name="Powell A.J."/>
            <person name="Barry K."/>
            <person name="Miller A.N."/>
            <person name="Grigoriev I.V."/>
            <person name="Debuchy R."/>
            <person name="Gladieux P."/>
            <person name="Thoren M.H."/>
            <person name="Johannesson H."/>
        </authorList>
    </citation>
    <scope>NUCLEOTIDE SEQUENCE</scope>
    <source>
        <strain evidence="1">CBS 540.89</strain>
    </source>
</reference>
<protein>
    <submittedName>
        <fullName evidence="1">Uncharacterized protein</fullName>
    </submittedName>
</protein>